<dbReference type="RefSeq" id="WP_027873948.1">
    <property type="nucleotide sequence ID" value="NZ_JACXLD010000004.1"/>
</dbReference>
<dbReference type="GO" id="GO:0043565">
    <property type="term" value="F:sequence-specific DNA binding"/>
    <property type="evidence" value="ECO:0007669"/>
    <property type="project" value="InterPro"/>
</dbReference>
<sequence>MKEEGNFRVDLVSCEYVWVDKNIGNVPMNTKEWCLYYNAEITAALQYEGRQIFLEPNWIYLIPPHTEVYGTLLSSSFQLVLYFYLPSIHLNIEPGIYKAPAIDIVIDRVTRLSSMAEKDRYGLIGQLYSNLLVSYTLSQLDITLSQRTVIDHRIQKSVTYLNRSYTQNIAIENLANSQNMTREAFSRLFKKELGRPPFDYISNLRMNKARLLLQNTNQSIKSIAQAVGYSDQYNFSRLFKKHYGMSPKAYRLSHPKE</sequence>
<dbReference type="EMBL" id="JACXLD010000004">
    <property type="protein sequence ID" value="MBD2859013.1"/>
    <property type="molecule type" value="Genomic_DNA"/>
</dbReference>
<dbReference type="PROSITE" id="PS01124">
    <property type="entry name" value="HTH_ARAC_FAMILY_2"/>
    <property type="match status" value="1"/>
</dbReference>
<dbReference type="PRINTS" id="PR00032">
    <property type="entry name" value="HTHARAC"/>
</dbReference>
<proteinExistence type="predicted"/>
<dbReference type="PANTHER" id="PTHR43280">
    <property type="entry name" value="ARAC-FAMILY TRANSCRIPTIONAL REGULATOR"/>
    <property type="match status" value="1"/>
</dbReference>
<evidence type="ECO:0000256" key="3">
    <source>
        <dbReference type="ARBA" id="ARBA00023163"/>
    </source>
</evidence>
<dbReference type="PANTHER" id="PTHR43280:SF2">
    <property type="entry name" value="HTH-TYPE TRANSCRIPTIONAL REGULATOR EXSA"/>
    <property type="match status" value="1"/>
</dbReference>
<dbReference type="InterPro" id="IPR020449">
    <property type="entry name" value="Tscrpt_reg_AraC-type_HTH"/>
</dbReference>
<organism evidence="5 6">
    <name type="scientific">Spongiibacter pelagi</name>
    <dbReference type="NCBI Taxonomy" id="2760804"/>
    <lineage>
        <taxon>Bacteria</taxon>
        <taxon>Pseudomonadati</taxon>
        <taxon>Pseudomonadota</taxon>
        <taxon>Gammaproteobacteria</taxon>
        <taxon>Cellvibrionales</taxon>
        <taxon>Spongiibacteraceae</taxon>
        <taxon>Spongiibacter</taxon>
    </lineage>
</organism>
<keyword evidence="1" id="KW-0805">Transcription regulation</keyword>
<accession>A0A927C2K8</accession>
<dbReference type="InterPro" id="IPR018062">
    <property type="entry name" value="HTH_AraC-typ_CS"/>
</dbReference>
<dbReference type="InterPro" id="IPR018060">
    <property type="entry name" value="HTH_AraC"/>
</dbReference>
<evidence type="ECO:0000313" key="5">
    <source>
        <dbReference type="EMBL" id="MBD2859013.1"/>
    </source>
</evidence>
<keyword evidence="3" id="KW-0804">Transcription</keyword>
<dbReference type="InterPro" id="IPR009057">
    <property type="entry name" value="Homeodomain-like_sf"/>
</dbReference>
<dbReference type="SUPFAM" id="SSF46689">
    <property type="entry name" value="Homeodomain-like"/>
    <property type="match status" value="2"/>
</dbReference>
<evidence type="ECO:0000313" key="6">
    <source>
        <dbReference type="Proteomes" id="UP000610558"/>
    </source>
</evidence>
<gene>
    <name evidence="5" type="ORF">IB286_08315</name>
</gene>
<evidence type="ECO:0000256" key="2">
    <source>
        <dbReference type="ARBA" id="ARBA00023125"/>
    </source>
</evidence>
<protein>
    <submittedName>
        <fullName evidence="5">Helix-turn-helix transcriptional regulator</fullName>
    </submittedName>
</protein>
<dbReference type="PROSITE" id="PS00041">
    <property type="entry name" value="HTH_ARAC_FAMILY_1"/>
    <property type="match status" value="1"/>
</dbReference>
<dbReference type="AlphaFoldDB" id="A0A927C2K8"/>
<name>A0A927C2K8_9GAMM</name>
<evidence type="ECO:0000259" key="4">
    <source>
        <dbReference type="PROSITE" id="PS01124"/>
    </source>
</evidence>
<dbReference type="Proteomes" id="UP000610558">
    <property type="component" value="Unassembled WGS sequence"/>
</dbReference>
<reference evidence="5" key="1">
    <citation type="submission" date="2020-09" db="EMBL/GenBank/DDBJ databases">
        <authorList>
            <person name="Yoon J.-W."/>
        </authorList>
    </citation>
    <scope>NUCLEOTIDE SEQUENCE</scope>
    <source>
        <strain evidence="5">KMU-158</strain>
    </source>
</reference>
<keyword evidence="6" id="KW-1185">Reference proteome</keyword>
<comment type="caution">
    <text evidence="5">The sequence shown here is derived from an EMBL/GenBank/DDBJ whole genome shotgun (WGS) entry which is preliminary data.</text>
</comment>
<dbReference type="Gene3D" id="1.10.10.60">
    <property type="entry name" value="Homeodomain-like"/>
    <property type="match status" value="2"/>
</dbReference>
<dbReference type="GO" id="GO:0003700">
    <property type="term" value="F:DNA-binding transcription factor activity"/>
    <property type="evidence" value="ECO:0007669"/>
    <property type="project" value="InterPro"/>
</dbReference>
<dbReference type="Pfam" id="PF12833">
    <property type="entry name" value="HTH_18"/>
    <property type="match status" value="1"/>
</dbReference>
<evidence type="ECO:0000256" key="1">
    <source>
        <dbReference type="ARBA" id="ARBA00023015"/>
    </source>
</evidence>
<dbReference type="SMART" id="SM00342">
    <property type="entry name" value="HTH_ARAC"/>
    <property type="match status" value="1"/>
</dbReference>
<keyword evidence="2" id="KW-0238">DNA-binding</keyword>
<feature type="domain" description="HTH araC/xylS-type" evidence="4">
    <location>
        <begin position="155"/>
        <end position="253"/>
    </location>
</feature>